<dbReference type="SMART" id="SM00234">
    <property type="entry name" value="START"/>
    <property type="match status" value="1"/>
</dbReference>
<evidence type="ECO:0000259" key="4">
    <source>
        <dbReference type="PROSITE" id="PS50238"/>
    </source>
</evidence>
<dbReference type="GO" id="GO:0008289">
    <property type="term" value="F:lipid binding"/>
    <property type="evidence" value="ECO:0007669"/>
    <property type="project" value="InterPro"/>
</dbReference>
<dbReference type="SUPFAM" id="SSF55961">
    <property type="entry name" value="Bet v1-like"/>
    <property type="match status" value="1"/>
</dbReference>
<name>A0A5N4AVX6_PHOPY</name>
<dbReference type="EMBL" id="VVIM01000003">
    <property type="protein sequence ID" value="KAB0801525.1"/>
    <property type="molecule type" value="Genomic_DNA"/>
</dbReference>
<dbReference type="GO" id="GO:0030036">
    <property type="term" value="P:actin cytoskeleton organization"/>
    <property type="evidence" value="ECO:0007669"/>
    <property type="project" value="TreeGrafter"/>
</dbReference>
<dbReference type="InterPro" id="IPR008936">
    <property type="entry name" value="Rho_GTPase_activation_prot"/>
</dbReference>
<evidence type="ECO:0000313" key="7">
    <source>
        <dbReference type="Proteomes" id="UP000327044"/>
    </source>
</evidence>
<dbReference type="SMART" id="SM00324">
    <property type="entry name" value="RhoGAP"/>
    <property type="match status" value="1"/>
</dbReference>
<feature type="domain" description="START" evidence="5">
    <location>
        <begin position="772"/>
        <end position="938"/>
    </location>
</feature>
<dbReference type="GO" id="GO:0007165">
    <property type="term" value="P:signal transduction"/>
    <property type="evidence" value="ECO:0007669"/>
    <property type="project" value="InterPro"/>
</dbReference>
<dbReference type="AlphaFoldDB" id="A0A5N4AVX6"/>
<dbReference type="GO" id="GO:0005096">
    <property type="term" value="F:GTPase activator activity"/>
    <property type="evidence" value="ECO:0007669"/>
    <property type="project" value="UniProtKB-KW"/>
</dbReference>
<proteinExistence type="predicted"/>
<feature type="region of interest" description="Disordered" evidence="3">
    <location>
        <begin position="414"/>
        <end position="437"/>
    </location>
</feature>
<dbReference type="InterPro" id="IPR000198">
    <property type="entry name" value="RhoGAP_dom"/>
</dbReference>
<keyword evidence="2" id="KW-0597">Phosphoprotein</keyword>
<dbReference type="PANTHER" id="PTHR12659:SF7">
    <property type="entry name" value="CROSSVEINLESS C, ISOFORM C"/>
    <property type="match status" value="1"/>
</dbReference>
<reference evidence="6 7" key="1">
    <citation type="journal article" date="2018" name="Elife">
        <title>Firefly genomes illuminate parallel origins of bioluminescence in beetles.</title>
        <authorList>
            <person name="Fallon T.R."/>
            <person name="Lower S.E."/>
            <person name="Chang C.H."/>
            <person name="Bessho-Uehara M."/>
            <person name="Martin G.J."/>
            <person name="Bewick A.J."/>
            <person name="Behringer M."/>
            <person name="Debat H.J."/>
            <person name="Wong I."/>
            <person name="Day J.C."/>
            <person name="Suvorov A."/>
            <person name="Silva C.J."/>
            <person name="Stanger-Hall K.F."/>
            <person name="Hall D.W."/>
            <person name="Schmitz R.J."/>
            <person name="Nelson D.R."/>
            <person name="Lewis S.M."/>
            <person name="Shigenobu S."/>
            <person name="Bybee S.M."/>
            <person name="Larracuente A.M."/>
            <person name="Oba Y."/>
            <person name="Weng J.K."/>
        </authorList>
    </citation>
    <scope>NUCLEOTIDE SEQUENCE [LARGE SCALE GENOMIC DNA]</scope>
    <source>
        <strain evidence="6">1611_PpyrPB1</strain>
        <tissue evidence="6">Whole body</tissue>
    </source>
</reference>
<feature type="domain" description="Rho-GAP" evidence="4">
    <location>
        <begin position="531"/>
        <end position="727"/>
    </location>
</feature>
<accession>A0A5N4AVX6</accession>
<dbReference type="PROSITE" id="PS50238">
    <property type="entry name" value="RHOGAP"/>
    <property type="match status" value="1"/>
</dbReference>
<dbReference type="Gene3D" id="3.30.530.20">
    <property type="match status" value="1"/>
</dbReference>
<dbReference type="GO" id="GO:0035023">
    <property type="term" value="P:regulation of Rho protein signal transduction"/>
    <property type="evidence" value="ECO:0007669"/>
    <property type="project" value="TreeGrafter"/>
</dbReference>
<dbReference type="InterPro" id="IPR002913">
    <property type="entry name" value="START_lipid-bd_dom"/>
</dbReference>
<feature type="compositionally biased region" description="Acidic residues" evidence="3">
    <location>
        <begin position="422"/>
        <end position="434"/>
    </location>
</feature>
<gene>
    <name evidence="6" type="ORF">PPYR_05879</name>
</gene>
<dbReference type="PANTHER" id="PTHR12659">
    <property type="entry name" value="RHO-TYPE GTPASE ACTIVATING PROTEIN"/>
    <property type="match status" value="1"/>
</dbReference>
<keyword evidence="1" id="KW-0343">GTPase activation</keyword>
<evidence type="ECO:0008006" key="8">
    <source>
        <dbReference type="Google" id="ProtNLM"/>
    </source>
</evidence>
<dbReference type="Pfam" id="PF01852">
    <property type="entry name" value="START"/>
    <property type="match status" value="1"/>
</dbReference>
<dbReference type="PROSITE" id="PS50848">
    <property type="entry name" value="START"/>
    <property type="match status" value="1"/>
</dbReference>
<dbReference type="InterPro" id="IPR023393">
    <property type="entry name" value="START-like_dom_sf"/>
</dbReference>
<sequence length="969" mass="110701">MSLDESDSYREFELYLEQVNDEIMRVFEDCKLPYNLQQHDAQLVKNKYIDSEKTFQWDSTADSINCISKLSSETQSDDSNEEVVTSNTTCSCNDLNSNTWLDNGASHSTCTHFPSLPNVYVSKCVDPAGNIVQCGNDKHSKSMDDLPTSSWLYAENNFNDDHLPATTMLKKVNKQTCSQLDRRVAGDLSVKVNDNWPVRKAEQLWRQMRAHKIAEIEAMEACKWLRAAGFPQYAQMYEEMQFPVDVGAAQRDHPFLEPAVLQSLFRRLHALNRCARVCQQPCARPDDSEDEQCALSNNWTYQSDLRRWSRTGEVEPSNGEQIENNATSLIYASPENKSRKNSLAIMHLGKYEVNSKSTEESSFLRRTATTRFRHHREGVVVSDVSSVSSVSDILLKRLGSIRYTEETIHPDFDLSNTVVGEGPEDEDETFEESNLDSNNVSNNDCVFWNSVQSIESVTDGKSQVQQDGRPLFSLSCGQLQVLRKLALLKLTAHIEKYCPSHRTGWNWELPKFIKKIRTPMYKDSHSQLLSIPLTAVLQRTGQPLPRGIQESLEWLHQNGCDQVGLFRKPGVRSRIQALKVMVEVKGENINFNEQQAYDVADMIKQYFRELPEAVLTNKLSETFILIFQYVPPYLRKEAVRCTLLLMPDEHREVLQTILYYLLKIAKCADVNQMNENNLAICFAPSLFQYNSHSSFCKQSSPNQRELIDVKAAQECLLFLMKNNGNIFDVPREFLNQCKSHGMNDSIAVQLSDLGTSLEGGWVSYMQECQSALLREVKEKNRGWIVVSSAYPKIELSYKKVEDGYPLRLWKVCADIEAPPTEVVHRILRERHIWDDDLHSAKIIAQMNKNSEVFHYVRRNVPPLPHIDYCVIRTWNTVLPRGTCAVVETSVEHPDIPNIPNTVRGIVLASRYLIEPGGSGRSRYLHLSRVDTRGRMPEWNHKNFGHLNVIHAAHIQSSFRQSTSGPESKV</sequence>
<evidence type="ECO:0000256" key="2">
    <source>
        <dbReference type="ARBA" id="ARBA00022553"/>
    </source>
</evidence>
<dbReference type="SUPFAM" id="SSF47769">
    <property type="entry name" value="SAM/Pointed domain"/>
    <property type="match status" value="1"/>
</dbReference>
<keyword evidence="7" id="KW-1185">Reference proteome</keyword>
<protein>
    <recommendedName>
        <fullName evidence="8">Rho-GAP domain-containing protein</fullName>
    </recommendedName>
</protein>
<evidence type="ECO:0000313" key="6">
    <source>
        <dbReference type="EMBL" id="KAB0801525.1"/>
    </source>
</evidence>
<dbReference type="Pfam" id="PF00620">
    <property type="entry name" value="RhoGAP"/>
    <property type="match status" value="1"/>
</dbReference>
<evidence type="ECO:0000256" key="3">
    <source>
        <dbReference type="SAM" id="MobiDB-lite"/>
    </source>
</evidence>
<evidence type="ECO:0000259" key="5">
    <source>
        <dbReference type="PROSITE" id="PS50848"/>
    </source>
</evidence>
<dbReference type="SUPFAM" id="SSF48350">
    <property type="entry name" value="GTPase activation domain, GAP"/>
    <property type="match status" value="1"/>
</dbReference>
<dbReference type="Gene3D" id="1.10.555.10">
    <property type="entry name" value="Rho GTPase activation protein"/>
    <property type="match status" value="1"/>
</dbReference>
<dbReference type="Gene3D" id="1.10.287.2070">
    <property type="match status" value="1"/>
</dbReference>
<organism evidence="6 7">
    <name type="scientific">Photinus pyralis</name>
    <name type="common">Common eastern firefly</name>
    <name type="synonym">Lampyris pyralis</name>
    <dbReference type="NCBI Taxonomy" id="7054"/>
    <lineage>
        <taxon>Eukaryota</taxon>
        <taxon>Metazoa</taxon>
        <taxon>Ecdysozoa</taxon>
        <taxon>Arthropoda</taxon>
        <taxon>Hexapoda</taxon>
        <taxon>Insecta</taxon>
        <taxon>Pterygota</taxon>
        <taxon>Neoptera</taxon>
        <taxon>Endopterygota</taxon>
        <taxon>Coleoptera</taxon>
        <taxon>Polyphaga</taxon>
        <taxon>Elateriformia</taxon>
        <taxon>Elateroidea</taxon>
        <taxon>Lampyridae</taxon>
        <taxon>Lampyrinae</taxon>
        <taxon>Photinus</taxon>
    </lineage>
</organism>
<dbReference type="Proteomes" id="UP000327044">
    <property type="component" value="Unassembled WGS sequence"/>
</dbReference>
<dbReference type="InParanoid" id="A0A5N4AVX6"/>
<evidence type="ECO:0000256" key="1">
    <source>
        <dbReference type="ARBA" id="ARBA00022468"/>
    </source>
</evidence>
<dbReference type="InterPro" id="IPR013761">
    <property type="entry name" value="SAM/pointed_sf"/>
</dbReference>
<comment type="caution">
    <text evidence="6">The sequence shown here is derived from an EMBL/GenBank/DDBJ whole genome shotgun (WGS) entry which is preliminary data.</text>
</comment>